<accession>A0ABY6IF25</accession>
<evidence type="ECO:0000256" key="6">
    <source>
        <dbReference type="ARBA" id="ARBA00022989"/>
    </source>
</evidence>
<feature type="transmembrane region" description="Helical" evidence="8">
    <location>
        <begin position="102"/>
        <end position="120"/>
    </location>
</feature>
<evidence type="ECO:0000256" key="1">
    <source>
        <dbReference type="ARBA" id="ARBA00004651"/>
    </source>
</evidence>
<keyword evidence="3 10" id="KW-0328">Glycosyltransferase</keyword>
<evidence type="ECO:0000256" key="3">
    <source>
        <dbReference type="ARBA" id="ARBA00022676"/>
    </source>
</evidence>
<dbReference type="Proteomes" id="UP001163878">
    <property type="component" value="Chromosome"/>
</dbReference>
<gene>
    <name evidence="10" type="ORF">OGH68_24585</name>
</gene>
<dbReference type="PANTHER" id="PTHR33908">
    <property type="entry name" value="MANNOSYLTRANSFERASE YKCB-RELATED"/>
    <property type="match status" value="1"/>
</dbReference>
<reference evidence="10" key="1">
    <citation type="submission" date="2022-10" db="EMBL/GenBank/DDBJ databases">
        <title>Cytochrome P450 Catalyzes Benzene Ring Formation in the Biosynthesis of Trialkyl-Substituted Aromatic Polyketides.</title>
        <authorList>
            <person name="Zhao E."/>
            <person name="Ge H."/>
        </authorList>
    </citation>
    <scope>NUCLEOTIDE SEQUENCE</scope>
    <source>
        <strain evidence="10">NA0869</strain>
    </source>
</reference>
<evidence type="ECO:0000259" key="9">
    <source>
        <dbReference type="Pfam" id="PF13231"/>
    </source>
</evidence>
<keyword evidence="6 8" id="KW-1133">Transmembrane helix</keyword>
<sequence>MWRDESVTYQVAHRSPAEIWALMGNADAVHGLYYFFMHALYSVWEGGLVTLRLPSVLAVAAAAGLVGLTASRVAGRRAGVVSGLVFALTPEVQMYAQEGRSYALVCALVALATYLLTRALTGSSGWRGHAAYGLAVLAAGLLHEFAVLALMAHGVTVRAARTARQVRRSWAVAAGAAAAGTVPLVVFSAGQSGQVSWISGPGLREWLEIAGVAFVAVLCAGYLASGAGAGRQDPGGGAGFVPRLALPLALLPTAVLLLAAVHEPMYVDRYVLFTDVGLSLLVGTALSRVFTRVSALAPLRGRLPRAAAVGTVAIPVLLALTPVMLQMRTPDSRKDDVTAVADEVERLSAPGDGVVFTPSRRREWRLSHPAEYGGLVDLALGTGPRASASLQGEELPAAEIRSRMLAMDRIVVLSDPPGRPEDAVEQEAVKREVLRTRFRACSRAQVKGAQVTLYARPGKCPATP</sequence>
<feature type="transmembrane region" description="Helical" evidence="8">
    <location>
        <begin position="132"/>
        <end position="157"/>
    </location>
</feature>
<feature type="transmembrane region" description="Helical" evidence="8">
    <location>
        <begin position="209"/>
        <end position="228"/>
    </location>
</feature>
<comment type="subcellular location">
    <subcellularLocation>
        <location evidence="1">Cell membrane</location>
        <topology evidence="1">Multi-pass membrane protein</topology>
    </subcellularLocation>
</comment>
<dbReference type="InterPro" id="IPR050297">
    <property type="entry name" value="LipidA_mod_glycosyltrf_83"/>
</dbReference>
<feature type="transmembrane region" description="Helical" evidence="8">
    <location>
        <begin position="169"/>
        <end position="189"/>
    </location>
</feature>
<dbReference type="GO" id="GO:0016757">
    <property type="term" value="F:glycosyltransferase activity"/>
    <property type="evidence" value="ECO:0007669"/>
    <property type="project" value="UniProtKB-KW"/>
</dbReference>
<organism evidence="10 11">
    <name type="scientific">Streptomyces peucetius</name>
    <dbReference type="NCBI Taxonomy" id="1950"/>
    <lineage>
        <taxon>Bacteria</taxon>
        <taxon>Bacillati</taxon>
        <taxon>Actinomycetota</taxon>
        <taxon>Actinomycetes</taxon>
        <taxon>Kitasatosporales</taxon>
        <taxon>Streptomycetaceae</taxon>
        <taxon>Streptomyces</taxon>
    </lineage>
</organism>
<feature type="transmembrane region" description="Helical" evidence="8">
    <location>
        <begin position="20"/>
        <end position="41"/>
    </location>
</feature>
<evidence type="ECO:0000313" key="10">
    <source>
        <dbReference type="EMBL" id="UYQ64330.1"/>
    </source>
</evidence>
<feature type="domain" description="Glycosyltransferase RgtA/B/C/D-like" evidence="9">
    <location>
        <begin position="33"/>
        <end position="178"/>
    </location>
</feature>
<evidence type="ECO:0000256" key="5">
    <source>
        <dbReference type="ARBA" id="ARBA00022692"/>
    </source>
</evidence>
<evidence type="ECO:0000256" key="7">
    <source>
        <dbReference type="ARBA" id="ARBA00023136"/>
    </source>
</evidence>
<dbReference type="PANTHER" id="PTHR33908:SF3">
    <property type="entry name" value="UNDECAPRENYL PHOSPHATE-ALPHA-4-AMINO-4-DEOXY-L-ARABINOSE ARABINOSYL TRANSFERASE"/>
    <property type="match status" value="1"/>
</dbReference>
<dbReference type="RefSeq" id="WP_264247131.1">
    <property type="nucleotide sequence ID" value="NZ_CP107567.1"/>
</dbReference>
<keyword evidence="11" id="KW-1185">Reference proteome</keyword>
<name>A0ABY6IF25_STRPE</name>
<keyword evidence="7 8" id="KW-0472">Membrane</keyword>
<feature type="transmembrane region" description="Helical" evidence="8">
    <location>
        <begin position="240"/>
        <end position="260"/>
    </location>
</feature>
<dbReference type="EC" id="2.4.-.-" evidence="10"/>
<keyword evidence="5 8" id="KW-0812">Transmembrane</keyword>
<proteinExistence type="predicted"/>
<keyword evidence="2" id="KW-1003">Cell membrane</keyword>
<feature type="transmembrane region" description="Helical" evidence="8">
    <location>
        <begin position="303"/>
        <end position="325"/>
    </location>
</feature>
<dbReference type="EMBL" id="CP107567">
    <property type="protein sequence ID" value="UYQ64330.1"/>
    <property type="molecule type" value="Genomic_DNA"/>
</dbReference>
<dbReference type="InterPro" id="IPR038731">
    <property type="entry name" value="RgtA/B/C-like"/>
</dbReference>
<evidence type="ECO:0000313" key="11">
    <source>
        <dbReference type="Proteomes" id="UP001163878"/>
    </source>
</evidence>
<keyword evidence="4 10" id="KW-0808">Transferase</keyword>
<feature type="transmembrane region" description="Helical" evidence="8">
    <location>
        <begin position="53"/>
        <end position="70"/>
    </location>
</feature>
<feature type="transmembrane region" description="Helical" evidence="8">
    <location>
        <begin position="272"/>
        <end position="291"/>
    </location>
</feature>
<dbReference type="Pfam" id="PF13231">
    <property type="entry name" value="PMT_2"/>
    <property type="match status" value="1"/>
</dbReference>
<evidence type="ECO:0000256" key="4">
    <source>
        <dbReference type="ARBA" id="ARBA00022679"/>
    </source>
</evidence>
<protein>
    <submittedName>
        <fullName evidence="10">Glycosyltransferase family 39 protein</fullName>
        <ecNumber evidence="10">2.4.-.-</ecNumber>
    </submittedName>
</protein>
<evidence type="ECO:0000256" key="2">
    <source>
        <dbReference type="ARBA" id="ARBA00022475"/>
    </source>
</evidence>
<evidence type="ECO:0000256" key="8">
    <source>
        <dbReference type="SAM" id="Phobius"/>
    </source>
</evidence>